<evidence type="ECO:0000313" key="1">
    <source>
        <dbReference type="EMBL" id="AGM31719.1"/>
    </source>
</evidence>
<protein>
    <submittedName>
        <fullName evidence="1">XRE family transcriptional regulator</fullName>
    </submittedName>
</protein>
<name>A0AB33AIX6_9MYCO</name>
<dbReference type="KEGG" id="mabb:MASS_2p0008"/>
<keyword evidence="1" id="KW-0614">Plasmid</keyword>
<evidence type="ECO:0000313" key="2">
    <source>
        <dbReference type="Proteomes" id="UP000013961"/>
    </source>
</evidence>
<dbReference type="AlphaFoldDB" id="A0AB33AIX6"/>
<reference evidence="1 2" key="1">
    <citation type="journal article" date="2013" name="Genome Announc.">
        <title>Complete Genome Sequence of Mycobacterium massiliense Clinical Strain Asan 50594, Belonging to the Type II Genotype.</title>
        <authorList>
            <person name="Kim B.J."/>
            <person name="Kim B.R."/>
            <person name="Hong S.H."/>
            <person name="Seok S.H."/>
            <person name="Kook Y.H."/>
            <person name="Kim B.J."/>
        </authorList>
    </citation>
    <scope>NUCLEOTIDE SEQUENCE [LARGE SCALE GENOMIC DNA]</scope>
    <source>
        <strain evidence="1 2">50594</strain>
    </source>
</reference>
<proteinExistence type="predicted"/>
<sequence length="242" mass="26518">MPGRSRRGRYTGAVEDEAYDPARVYASAQFRAAREKAEVKRSELRDEKLISEAALINFELGRSWPRARMQADLEERVGLPPGQIETWRREFRGPETQVPIVPTQDVIVDALRLALHGVEAEVEALPPPADDRFWPAARSSLAALAKLDSTAGAAARVSPTMEVLTVLRTVRRRYDATLRMIAAARPDEFGPKLYVARTGAEMSIDEAAAAAGVTTALLNEIESCQTEPPPKVQSLLSQLVSG</sequence>
<dbReference type="Proteomes" id="UP000013961">
    <property type="component" value="Plasmid 2"/>
</dbReference>
<accession>A0AB33AIX6</accession>
<dbReference type="EMBL" id="CP004376">
    <property type="protein sequence ID" value="AGM31719.1"/>
    <property type="molecule type" value="Genomic_DNA"/>
</dbReference>
<geneLocation type="plasmid" evidence="1 2">
    <name>2</name>
</geneLocation>
<gene>
    <name evidence="1" type="ORF">MASS_2p0008</name>
</gene>
<dbReference type="SUPFAM" id="SSF47413">
    <property type="entry name" value="lambda repressor-like DNA-binding domains"/>
    <property type="match status" value="1"/>
</dbReference>
<dbReference type="GO" id="GO:0003677">
    <property type="term" value="F:DNA binding"/>
    <property type="evidence" value="ECO:0007669"/>
    <property type="project" value="InterPro"/>
</dbReference>
<dbReference type="InterPro" id="IPR010982">
    <property type="entry name" value="Lambda_DNA-bd_dom_sf"/>
</dbReference>
<organism evidence="1 2">
    <name type="scientific">Mycobacteroides abscessus subsp. bolletii 50594</name>
    <dbReference type="NCBI Taxonomy" id="1303024"/>
    <lineage>
        <taxon>Bacteria</taxon>
        <taxon>Bacillati</taxon>
        <taxon>Actinomycetota</taxon>
        <taxon>Actinomycetes</taxon>
        <taxon>Mycobacteriales</taxon>
        <taxon>Mycobacteriaceae</taxon>
        <taxon>Mycobacteroides</taxon>
        <taxon>Mycobacteroides abscessus</taxon>
    </lineage>
</organism>